<accession>A0A0H4VDT9</accession>
<dbReference type="STRING" id="1648404.CP97_03135"/>
<reference evidence="2 3" key="1">
    <citation type="journal article" date="2015" name="Int. J. Syst. Evol. Microbiol.">
        <title>Erythrobacter atlanticus sp. nov., a bacterium from ocean sediment able to degrade polycyclic aromatic hydrocarbons.</title>
        <authorList>
            <person name="Zhuang L."/>
            <person name="Liu Y."/>
            <person name="Wang L."/>
            <person name="Wang W."/>
            <person name="Shao Z."/>
        </authorList>
    </citation>
    <scope>NUCLEOTIDE SEQUENCE [LARGE SCALE GENOMIC DNA]</scope>
    <source>
        <strain evidence="3">s21-N3</strain>
    </source>
</reference>
<dbReference type="Proteomes" id="UP000059113">
    <property type="component" value="Chromosome"/>
</dbReference>
<dbReference type="AlphaFoldDB" id="A0A0H4VDT9"/>
<evidence type="ECO:0000256" key="1">
    <source>
        <dbReference type="SAM" id="MobiDB-lite"/>
    </source>
</evidence>
<evidence type="ECO:0000313" key="3">
    <source>
        <dbReference type="Proteomes" id="UP000059113"/>
    </source>
</evidence>
<keyword evidence="3" id="KW-1185">Reference proteome</keyword>
<gene>
    <name evidence="2" type="ORF">CP97_03135</name>
</gene>
<dbReference type="EMBL" id="CP011310">
    <property type="protein sequence ID" value="AKQ41249.2"/>
    <property type="molecule type" value="Genomic_DNA"/>
</dbReference>
<dbReference type="KEGG" id="ery:CP97_03135"/>
<name>A0A0H4VDT9_9SPHN</name>
<protein>
    <submittedName>
        <fullName evidence="2">Uncharacterized protein</fullName>
    </submittedName>
</protein>
<feature type="region of interest" description="Disordered" evidence="1">
    <location>
        <begin position="1"/>
        <end position="34"/>
    </location>
</feature>
<reference evidence="3" key="2">
    <citation type="submission" date="2015-04" db="EMBL/GenBank/DDBJ databases">
        <title>The complete genome sequence of Erythrobacter sp. s21-N3.</title>
        <authorList>
            <person name="Zhuang L."/>
            <person name="Liu Y."/>
            <person name="Shao Z."/>
        </authorList>
    </citation>
    <scope>NUCLEOTIDE SEQUENCE [LARGE SCALE GENOMIC DNA]</scope>
    <source>
        <strain evidence="3">s21-N3</strain>
    </source>
</reference>
<evidence type="ECO:0000313" key="2">
    <source>
        <dbReference type="EMBL" id="AKQ41249.2"/>
    </source>
</evidence>
<organism evidence="2 3">
    <name type="scientific">Aurantiacibacter atlanticus</name>
    <dbReference type="NCBI Taxonomy" id="1648404"/>
    <lineage>
        <taxon>Bacteria</taxon>
        <taxon>Pseudomonadati</taxon>
        <taxon>Pseudomonadota</taxon>
        <taxon>Alphaproteobacteria</taxon>
        <taxon>Sphingomonadales</taxon>
        <taxon>Erythrobacteraceae</taxon>
        <taxon>Aurantiacibacter</taxon>
    </lineage>
</organism>
<proteinExistence type="predicted"/>
<sequence>MASVDLAGNSHSPKDANTLPATEEKHHAKNKGRNLTYGAQQFLTLRHYTSLIISVAPPQQFTADHI</sequence>